<sequence length="82" mass="9083">MSTFVTRNTTEEDQVINAEVKMAMLCAKNNVAFNFCDDFNKRVAEMFPDSIARKFLAGKTKATQLTKGAIAAELDDELAKTC</sequence>
<proteinExistence type="predicted"/>
<dbReference type="Proteomes" id="UP001469553">
    <property type="component" value="Unassembled WGS sequence"/>
</dbReference>
<keyword evidence="2" id="KW-1185">Reference proteome</keyword>
<reference evidence="1 2" key="1">
    <citation type="submission" date="2021-06" db="EMBL/GenBank/DDBJ databases">
        <authorList>
            <person name="Palmer J.M."/>
        </authorList>
    </citation>
    <scope>NUCLEOTIDE SEQUENCE [LARGE SCALE GENOMIC DNA]</scope>
    <source>
        <strain evidence="1 2">AS_MEX2019</strain>
        <tissue evidence="1">Muscle</tissue>
    </source>
</reference>
<gene>
    <name evidence="1" type="ORF">AMECASPLE_037393</name>
</gene>
<organism evidence="1 2">
    <name type="scientific">Ameca splendens</name>
    <dbReference type="NCBI Taxonomy" id="208324"/>
    <lineage>
        <taxon>Eukaryota</taxon>
        <taxon>Metazoa</taxon>
        <taxon>Chordata</taxon>
        <taxon>Craniata</taxon>
        <taxon>Vertebrata</taxon>
        <taxon>Euteleostomi</taxon>
        <taxon>Actinopterygii</taxon>
        <taxon>Neopterygii</taxon>
        <taxon>Teleostei</taxon>
        <taxon>Neoteleostei</taxon>
        <taxon>Acanthomorphata</taxon>
        <taxon>Ovalentaria</taxon>
        <taxon>Atherinomorphae</taxon>
        <taxon>Cyprinodontiformes</taxon>
        <taxon>Goodeidae</taxon>
        <taxon>Ameca</taxon>
    </lineage>
</organism>
<accession>A0ABV1A440</accession>
<evidence type="ECO:0000313" key="1">
    <source>
        <dbReference type="EMBL" id="MEQ2313026.1"/>
    </source>
</evidence>
<dbReference type="EMBL" id="JAHRIP010081545">
    <property type="protein sequence ID" value="MEQ2313026.1"/>
    <property type="molecule type" value="Genomic_DNA"/>
</dbReference>
<name>A0ABV1A440_9TELE</name>
<evidence type="ECO:0000313" key="2">
    <source>
        <dbReference type="Proteomes" id="UP001469553"/>
    </source>
</evidence>
<protein>
    <submittedName>
        <fullName evidence="1">Uncharacterized protein</fullName>
    </submittedName>
</protein>
<comment type="caution">
    <text evidence="1">The sequence shown here is derived from an EMBL/GenBank/DDBJ whole genome shotgun (WGS) entry which is preliminary data.</text>
</comment>